<dbReference type="Pfam" id="PF00392">
    <property type="entry name" value="GntR"/>
    <property type="match status" value="1"/>
</dbReference>
<comment type="caution">
    <text evidence="5">The sequence shown here is derived from an EMBL/GenBank/DDBJ whole genome shotgun (WGS) entry which is preliminary data.</text>
</comment>
<reference evidence="5 6" key="1">
    <citation type="submission" date="2019-03" db="EMBL/GenBank/DDBJ databases">
        <title>This is whole genome sequence of Paenibacillus sp MS74 strain.</title>
        <authorList>
            <person name="Trinh H.N."/>
        </authorList>
    </citation>
    <scope>NUCLEOTIDE SEQUENCE [LARGE SCALE GENOMIC DNA]</scope>
    <source>
        <strain evidence="5 6">MS74</strain>
    </source>
</reference>
<evidence type="ECO:0000259" key="4">
    <source>
        <dbReference type="PROSITE" id="PS50949"/>
    </source>
</evidence>
<dbReference type="InterPro" id="IPR036388">
    <property type="entry name" value="WH-like_DNA-bd_sf"/>
</dbReference>
<dbReference type="Gene3D" id="1.10.10.10">
    <property type="entry name" value="Winged helix-like DNA-binding domain superfamily/Winged helix DNA-binding domain"/>
    <property type="match status" value="1"/>
</dbReference>
<dbReference type="InterPro" id="IPR000524">
    <property type="entry name" value="Tscrpt_reg_HTH_GntR"/>
</dbReference>
<dbReference type="SMART" id="SM00895">
    <property type="entry name" value="FCD"/>
    <property type="match status" value="1"/>
</dbReference>
<dbReference type="RefSeq" id="WP_133233412.1">
    <property type="nucleotide sequence ID" value="NZ_SMRT01000014.1"/>
</dbReference>
<dbReference type="OrthoDB" id="574518at2"/>
<keyword evidence="1" id="KW-0805">Transcription regulation</keyword>
<accession>A0A4R5KFY5</accession>
<dbReference type="PANTHER" id="PTHR43537:SF5">
    <property type="entry name" value="UXU OPERON TRANSCRIPTIONAL REGULATOR"/>
    <property type="match status" value="1"/>
</dbReference>
<dbReference type="PANTHER" id="PTHR43537">
    <property type="entry name" value="TRANSCRIPTIONAL REGULATOR, GNTR FAMILY"/>
    <property type="match status" value="1"/>
</dbReference>
<evidence type="ECO:0000256" key="2">
    <source>
        <dbReference type="ARBA" id="ARBA00023125"/>
    </source>
</evidence>
<organism evidence="5 6">
    <name type="scientific">Paenibacillus piri</name>
    <dbReference type="NCBI Taxonomy" id="2547395"/>
    <lineage>
        <taxon>Bacteria</taxon>
        <taxon>Bacillati</taxon>
        <taxon>Bacillota</taxon>
        <taxon>Bacilli</taxon>
        <taxon>Bacillales</taxon>
        <taxon>Paenibacillaceae</taxon>
        <taxon>Paenibacillus</taxon>
    </lineage>
</organism>
<dbReference type="EMBL" id="SMRT01000014">
    <property type="protein sequence ID" value="TDF94206.1"/>
    <property type="molecule type" value="Genomic_DNA"/>
</dbReference>
<keyword evidence="6" id="KW-1185">Reference proteome</keyword>
<sequence>MKTIAAIQTVSLSEQVYLSLRKAILKGELPPGHRLLVLEIANKFEISQAPVREALERLKQEGLIVGKTNKGSVVSKITHKEIQDVYELRILIEGHAIRETMKVINAGDIEYLEHIVQGMQRALDEGDADQLVELDMRFHGYFYERCDNHIFLEIWKNIRTKIMRFISITNQQISNELIVGGHRELLELVKSGNAEEAAVKCIAGFSFYKNYKV</sequence>
<dbReference type="CDD" id="cd07377">
    <property type="entry name" value="WHTH_GntR"/>
    <property type="match status" value="1"/>
</dbReference>
<protein>
    <submittedName>
        <fullName evidence="5">GntR family transcriptional regulator</fullName>
    </submittedName>
</protein>
<evidence type="ECO:0000313" key="5">
    <source>
        <dbReference type="EMBL" id="TDF94206.1"/>
    </source>
</evidence>
<evidence type="ECO:0000256" key="1">
    <source>
        <dbReference type="ARBA" id="ARBA00023015"/>
    </source>
</evidence>
<dbReference type="GO" id="GO:0003700">
    <property type="term" value="F:DNA-binding transcription factor activity"/>
    <property type="evidence" value="ECO:0007669"/>
    <property type="project" value="InterPro"/>
</dbReference>
<dbReference type="SMART" id="SM00345">
    <property type="entry name" value="HTH_GNTR"/>
    <property type="match status" value="1"/>
</dbReference>
<dbReference type="InterPro" id="IPR008920">
    <property type="entry name" value="TF_FadR/GntR_C"/>
</dbReference>
<keyword evidence="2" id="KW-0238">DNA-binding</keyword>
<evidence type="ECO:0000256" key="3">
    <source>
        <dbReference type="ARBA" id="ARBA00023163"/>
    </source>
</evidence>
<dbReference type="SUPFAM" id="SSF46785">
    <property type="entry name" value="Winged helix' DNA-binding domain"/>
    <property type="match status" value="1"/>
</dbReference>
<dbReference type="PROSITE" id="PS50949">
    <property type="entry name" value="HTH_GNTR"/>
    <property type="match status" value="1"/>
</dbReference>
<dbReference type="Pfam" id="PF07729">
    <property type="entry name" value="FCD"/>
    <property type="match status" value="1"/>
</dbReference>
<dbReference type="SUPFAM" id="SSF48008">
    <property type="entry name" value="GntR ligand-binding domain-like"/>
    <property type="match status" value="1"/>
</dbReference>
<dbReference type="InterPro" id="IPR036390">
    <property type="entry name" value="WH_DNA-bd_sf"/>
</dbReference>
<dbReference type="AlphaFoldDB" id="A0A4R5KFY5"/>
<name>A0A4R5KFY5_9BACL</name>
<gene>
    <name evidence="5" type="ORF">E1757_25075</name>
</gene>
<evidence type="ECO:0000313" key="6">
    <source>
        <dbReference type="Proteomes" id="UP000295636"/>
    </source>
</evidence>
<dbReference type="Gene3D" id="1.20.120.530">
    <property type="entry name" value="GntR ligand-binding domain-like"/>
    <property type="match status" value="1"/>
</dbReference>
<feature type="domain" description="HTH gntR-type" evidence="4">
    <location>
        <begin position="10"/>
        <end position="77"/>
    </location>
</feature>
<keyword evidence="3" id="KW-0804">Transcription</keyword>
<proteinExistence type="predicted"/>
<dbReference type="InterPro" id="IPR011711">
    <property type="entry name" value="GntR_C"/>
</dbReference>
<dbReference type="GO" id="GO:0003677">
    <property type="term" value="F:DNA binding"/>
    <property type="evidence" value="ECO:0007669"/>
    <property type="project" value="UniProtKB-KW"/>
</dbReference>
<dbReference type="Proteomes" id="UP000295636">
    <property type="component" value="Unassembled WGS sequence"/>
</dbReference>